<proteinExistence type="predicted"/>
<dbReference type="OrthoDB" id="8062037at2759"/>
<evidence type="ECO:0000313" key="2">
    <source>
        <dbReference type="Proteomes" id="UP000053825"/>
    </source>
</evidence>
<name>A0A0L7RFC3_9HYME</name>
<dbReference type="Proteomes" id="UP000053825">
    <property type="component" value="Unassembled WGS sequence"/>
</dbReference>
<protein>
    <submittedName>
        <fullName evidence="1">Uncharacterized protein</fullName>
    </submittedName>
</protein>
<evidence type="ECO:0000313" key="1">
    <source>
        <dbReference type="EMBL" id="KOC69528.1"/>
    </source>
</evidence>
<dbReference type="PANTHER" id="PTHR40552:SF6">
    <property type="entry name" value="FI09606P-RELATED"/>
    <property type="match status" value="1"/>
</dbReference>
<dbReference type="PANTHER" id="PTHR40552">
    <property type="entry name" value="AT05186P-RELATED"/>
    <property type="match status" value="1"/>
</dbReference>
<dbReference type="EMBL" id="KQ414606">
    <property type="protein sequence ID" value="KOC69528.1"/>
    <property type="molecule type" value="Genomic_DNA"/>
</dbReference>
<dbReference type="AlphaFoldDB" id="A0A0L7RFC3"/>
<keyword evidence="2" id="KW-1185">Reference proteome</keyword>
<sequence length="391" mass="45587">MYEEEEDTPEEEIEKCYTIQIYQMTYHCCQIHNLKLLQRGAPKPPRHLVKKKTIDDCPFDPLDVRDPCTIEQEEEDLKETIEKPTWLKLYKITWAKCMAVPQKKKNREAGTGKMRWHQYVVEESNKLFSLWGEIHITDGMFEKENRGMQTYACYVVCAGMTRIMAPEYWSSKTLDVIVMCGDRYYTHSKLEAEFKSTKNEYRHVNCWNRYLMSHFKIGETMFEANVLPAICGRLYAKSGKYLWQSLEQMFLKYCFGILTCESSCLGVFKFCGAYYMCDVNSLGPPLFSYGEGAVYLLRATYFQKFITALVLTIGSPECSQFALNPIEILKVIDVGPSAFPVGRIEKKERSKRVTKVECPYDEEKKKQMKKWKHKRAETARTIDKLCCKGGE</sequence>
<accession>A0A0L7RFC3</accession>
<dbReference type="STRING" id="597456.A0A0L7RFC3"/>
<dbReference type="Gene3D" id="3.90.70.120">
    <property type="match status" value="1"/>
</dbReference>
<organism evidence="1 2">
    <name type="scientific">Habropoda laboriosa</name>
    <dbReference type="NCBI Taxonomy" id="597456"/>
    <lineage>
        <taxon>Eukaryota</taxon>
        <taxon>Metazoa</taxon>
        <taxon>Ecdysozoa</taxon>
        <taxon>Arthropoda</taxon>
        <taxon>Hexapoda</taxon>
        <taxon>Insecta</taxon>
        <taxon>Pterygota</taxon>
        <taxon>Neoptera</taxon>
        <taxon>Endopterygota</taxon>
        <taxon>Hymenoptera</taxon>
        <taxon>Apocrita</taxon>
        <taxon>Aculeata</taxon>
        <taxon>Apoidea</taxon>
        <taxon>Anthophila</taxon>
        <taxon>Apidae</taxon>
        <taxon>Habropoda</taxon>
    </lineage>
</organism>
<gene>
    <name evidence="1" type="ORF">WH47_05471</name>
</gene>
<reference evidence="1 2" key="1">
    <citation type="submission" date="2015-07" db="EMBL/GenBank/DDBJ databases">
        <title>The genome of Habropoda laboriosa.</title>
        <authorList>
            <person name="Pan H."/>
            <person name="Kapheim K."/>
        </authorList>
    </citation>
    <scope>NUCLEOTIDE SEQUENCE [LARGE SCALE GENOMIC DNA]</scope>
    <source>
        <strain evidence="1">0110345459</strain>
    </source>
</reference>